<feature type="DNA-binding region" description="H-T-H motif" evidence="4">
    <location>
        <begin position="29"/>
        <end position="48"/>
    </location>
</feature>
<proteinExistence type="predicted"/>
<accession>A0A930YM66</accession>
<keyword evidence="1" id="KW-0805">Transcription regulation</keyword>
<dbReference type="PANTHER" id="PTHR30055">
    <property type="entry name" value="HTH-TYPE TRANSCRIPTIONAL REGULATOR RUTR"/>
    <property type="match status" value="1"/>
</dbReference>
<keyword evidence="2 4" id="KW-0238">DNA-binding</keyword>
<dbReference type="SUPFAM" id="SSF46689">
    <property type="entry name" value="Homeodomain-like"/>
    <property type="match status" value="1"/>
</dbReference>
<comment type="caution">
    <text evidence="6">The sequence shown here is derived from an EMBL/GenBank/DDBJ whole genome shotgun (WGS) entry which is preliminary data.</text>
</comment>
<dbReference type="InterPro" id="IPR050109">
    <property type="entry name" value="HTH-type_TetR-like_transc_reg"/>
</dbReference>
<dbReference type="PANTHER" id="PTHR30055:SF234">
    <property type="entry name" value="HTH-TYPE TRANSCRIPTIONAL REGULATOR BETI"/>
    <property type="match status" value="1"/>
</dbReference>
<dbReference type="Pfam" id="PF13305">
    <property type="entry name" value="TetR_C_33"/>
    <property type="match status" value="1"/>
</dbReference>
<dbReference type="GO" id="GO:0003700">
    <property type="term" value="F:DNA-binding transcription factor activity"/>
    <property type="evidence" value="ECO:0007669"/>
    <property type="project" value="TreeGrafter"/>
</dbReference>
<evidence type="ECO:0000256" key="2">
    <source>
        <dbReference type="ARBA" id="ARBA00023125"/>
    </source>
</evidence>
<evidence type="ECO:0000259" key="5">
    <source>
        <dbReference type="PROSITE" id="PS50977"/>
    </source>
</evidence>
<evidence type="ECO:0000313" key="7">
    <source>
        <dbReference type="Proteomes" id="UP000660668"/>
    </source>
</evidence>
<evidence type="ECO:0000256" key="3">
    <source>
        <dbReference type="ARBA" id="ARBA00023163"/>
    </source>
</evidence>
<dbReference type="Pfam" id="PF00440">
    <property type="entry name" value="TetR_N"/>
    <property type="match status" value="1"/>
</dbReference>
<dbReference type="SUPFAM" id="SSF48498">
    <property type="entry name" value="Tetracyclin repressor-like, C-terminal domain"/>
    <property type="match status" value="1"/>
</dbReference>
<protein>
    <submittedName>
        <fullName evidence="6">WHG domain-containing protein</fullName>
    </submittedName>
</protein>
<dbReference type="AlphaFoldDB" id="A0A930YM66"/>
<dbReference type="GO" id="GO:0000976">
    <property type="term" value="F:transcription cis-regulatory region binding"/>
    <property type="evidence" value="ECO:0007669"/>
    <property type="project" value="TreeGrafter"/>
</dbReference>
<dbReference type="InterPro" id="IPR009057">
    <property type="entry name" value="Homeodomain-like_sf"/>
</dbReference>
<keyword evidence="7" id="KW-1185">Reference proteome</keyword>
<feature type="domain" description="HTH tetR-type" evidence="5">
    <location>
        <begin position="6"/>
        <end position="66"/>
    </location>
</feature>
<keyword evidence="3" id="KW-0804">Transcription</keyword>
<sequence length="200" mass="21043">MPAKARTSTEAVVAAGRAIIERDGLAALTMLAVAEAVGVKGASLYKRVPSRAALVTMIAEQVTLELVDEVESAIGSGDPAHELRAFADAFRSFAHRNPGTYPLLFDPDQGAVSPEVRERSAAAVRRVAAALAGPEHELSAARLLTAWAHGFVSMELASAFQLGGDVDQAWEFALDRLAAALVVTARPVAGRVSRTRTGRT</sequence>
<dbReference type="RefSeq" id="WP_194695940.1">
    <property type="nucleotide sequence ID" value="NZ_JADKPO010000009.1"/>
</dbReference>
<dbReference type="PROSITE" id="PS50977">
    <property type="entry name" value="HTH_TETR_2"/>
    <property type="match status" value="1"/>
</dbReference>
<gene>
    <name evidence="6" type="ORF">ISU10_08420</name>
</gene>
<dbReference type="Proteomes" id="UP000660668">
    <property type="component" value="Unassembled WGS sequence"/>
</dbReference>
<dbReference type="Gene3D" id="1.10.357.10">
    <property type="entry name" value="Tetracycline Repressor, domain 2"/>
    <property type="match status" value="1"/>
</dbReference>
<dbReference type="Gene3D" id="1.10.10.60">
    <property type="entry name" value="Homeodomain-like"/>
    <property type="match status" value="1"/>
</dbReference>
<organism evidence="6 7">
    <name type="scientific">Nocardioides agariphilus</name>
    <dbReference type="NCBI Taxonomy" id="433664"/>
    <lineage>
        <taxon>Bacteria</taxon>
        <taxon>Bacillati</taxon>
        <taxon>Actinomycetota</taxon>
        <taxon>Actinomycetes</taxon>
        <taxon>Propionibacteriales</taxon>
        <taxon>Nocardioidaceae</taxon>
        <taxon>Nocardioides</taxon>
    </lineage>
</organism>
<dbReference type="EMBL" id="JADKPO010000009">
    <property type="protein sequence ID" value="MBF4767789.1"/>
    <property type="molecule type" value="Genomic_DNA"/>
</dbReference>
<evidence type="ECO:0000256" key="4">
    <source>
        <dbReference type="PROSITE-ProRule" id="PRU00335"/>
    </source>
</evidence>
<evidence type="ECO:0000313" key="6">
    <source>
        <dbReference type="EMBL" id="MBF4767789.1"/>
    </source>
</evidence>
<dbReference type="InterPro" id="IPR036271">
    <property type="entry name" value="Tet_transcr_reg_TetR-rel_C_sf"/>
</dbReference>
<reference evidence="6" key="1">
    <citation type="submission" date="2020-11" db="EMBL/GenBank/DDBJ databases">
        <title>Nocardioides cynanchi sp. nov., isolated from soil of rhizosphere of Cynanchum wilfordii.</title>
        <authorList>
            <person name="Lee J.-S."/>
            <person name="Suh M.K."/>
            <person name="Kim J.-S."/>
        </authorList>
    </citation>
    <scope>NUCLEOTIDE SEQUENCE</scope>
    <source>
        <strain evidence="6">KCTC 19276</strain>
    </source>
</reference>
<name>A0A930YM66_9ACTN</name>
<dbReference type="InterPro" id="IPR001647">
    <property type="entry name" value="HTH_TetR"/>
</dbReference>
<dbReference type="InterPro" id="IPR025996">
    <property type="entry name" value="MT1864/Rv1816-like_C"/>
</dbReference>
<evidence type="ECO:0000256" key="1">
    <source>
        <dbReference type="ARBA" id="ARBA00023015"/>
    </source>
</evidence>